<evidence type="ECO:0000313" key="1">
    <source>
        <dbReference type="EMBL" id="AOO15126.1"/>
    </source>
</evidence>
<protein>
    <recommendedName>
        <fullName evidence="3">Phage protein</fullName>
    </recommendedName>
</protein>
<reference evidence="1 2" key="1">
    <citation type="journal article" date="2016" name="Environ. Microbiol.">
        <title>Genomic diversification of marine cyanophages into stable ecotypes.</title>
        <authorList>
            <person name="Marston M.F."/>
            <person name="Martiny J.B."/>
        </authorList>
    </citation>
    <scope>NUCLEOTIDE SEQUENCE [LARGE SCALE GENOMIC DNA]</scope>
    <source>
        <strain evidence="1">Np_14_0310</strain>
    </source>
</reference>
<accession>A0A1D7SN82</accession>
<proteinExistence type="predicted"/>
<gene>
    <name evidence="1" type="ORF">Np140310_067</name>
</gene>
<name>A0A1D7SN82_9CAUD</name>
<sequence>MNYTLKQLQDRVNSMIKEQGEDAECAAWIYTKHDCHLKDEDGETDYDNNVEDPEVLARIFYQVGDSDYIYQCIQDEVDEATEEQLMQYQQELVEVK</sequence>
<organism evidence="1 2">
    <name type="scientific">Cyanophage S-RIM12</name>
    <dbReference type="NCBI Taxonomy" id="1278402"/>
    <lineage>
        <taxon>Viruses</taxon>
        <taxon>Duplodnaviria</taxon>
        <taxon>Heunggongvirae</taxon>
        <taxon>Uroviricota</taxon>
        <taxon>Caudoviricetes</taxon>
        <taxon>Pantevenvirales</taxon>
        <taxon>Kyanoviridae</taxon>
        <taxon>Brizovirus</taxon>
        <taxon>Brizovirus syn33</taxon>
    </lineage>
</organism>
<evidence type="ECO:0000313" key="2">
    <source>
        <dbReference type="Proteomes" id="UP000221138"/>
    </source>
</evidence>
<evidence type="ECO:0008006" key="3">
    <source>
        <dbReference type="Google" id="ProtNLM"/>
    </source>
</evidence>
<dbReference type="Proteomes" id="UP000221138">
    <property type="component" value="Segment"/>
</dbReference>
<dbReference type="EMBL" id="KX349307">
    <property type="protein sequence ID" value="AOO15126.1"/>
    <property type="molecule type" value="Genomic_DNA"/>
</dbReference>